<feature type="transmembrane region" description="Helical" evidence="9">
    <location>
        <begin position="98"/>
        <end position="115"/>
    </location>
</feature>
<evidence type="ECO:0000256" key="9">
    <source>
        <dbReference type="SAM" id="Phobius"/>
    </source>
</evidence>
<keyword evidence="7" id="KW-0413">Isomerase</keyword>
<evidence type="ECO:0000256" key="6">
    <source>
        <dbReference type="ARBA" id="ARBA00023136"/>
    </source>
</evidence>
<reference evidence="11" key="1">
    <citation type="journal article" date="2021" name="PeerJ">
        <title>Extensive microbial diversity within the chicken gut microbiome revealed by metagenomics and culture.</title>
        <authorList>
            <person name="Gilroy R."/>
            <person name="Ravi A."/>
            <person name="Getino M."/>
            <person name="Pursley I."/>
            <person name="Horton D.L."/>
            <person name="Alikhan N.F."/>
            <person name="Baker D."/>
            <person name="Gharbi K."/>
            <person name="Hall N."/>
            <person name="Watson M."/>
            <person name="Adriaenssens E.M."/>
            <person name="Foster-Nyarko E."/>
            <person name="Jarju S."/>
            <person name="Secka A."/>
            <person name="Antonio M."/>
            <person name="Oren A."/>
            <person name="Chaudhuri R.R."/>
            <person name="La Ragione R."/>
            <person name="Hildebrand F."/>
            <person name="Pallen M.J."/>
        </authorList>
    </citation>
    <scope>NUCLEOTIDE SEQUENCE</scope>
    <source>
        <strain evidence="11">ChiGjej5B5-7349</strain>
    </source>
</reference>
<dbReference type="GO" id="GO:0045436">
    <property type="term" value="F:lycopene beta cyclase activity"/>
    <property type="evidence" value="ECO:0007669"/>
    <property type="project" value="UniProtKB-ARBA"/>
</dbReference>
<evidence type="ECO:0000256" key="8">
    <source>
        <dbReference type="SAM" id="MobiDB-lite"/>
    </source>
</evidence>
<dbReference type="GO" id="GO:0016117">
    <property type="term" value="P:carotenoid biosynthetic process"/>
    <property type="evidence" value="ECO:0007669"/>
    <property type="project" value="UniProtKB-KW"/>
</dbReference>
<feature type="compositionally biased region" description="Gly residues" evidence="8">
    <location>
        <begin position="32"/>
        <end position="42"/>
    </location>
</feature>
<reference evidence="11" key="2">
    <citation type="submission" date="2021-09" db="EMBL/GenBank/DDBJ databases">
        <authorList>
            <person name="Gilroy R."/>
        </authorList>
    </citation>
    <scope>NUCLEOTIDE SEQUENCE</scope>
    <source>
        <strain evidence="11">ChiGjej5B5-7349</strain>
    </source>
</reference>
<feature type="domain" description="Lycopene cyclase" evidence="10">
    <location>
        <begin position="55"/>
        <end position="111"/>
    </location>
</feature>
<dbReference type="EMBL" id="DYUK01000151">
    <property type="protein sequence ID" value="HJG80146.1"/>
    <property type="molecule type" value="Genomic_DNA"/>
</dbReference>
<feature type="region of interest" description="Disordered" evidence="8">
    <location>
        <begin position="27"/>
        <end position="47"/>
    </location>
</feature>
<dbReference type="Pfam" id="PF18916">
    <property type="entry name" value="Lycopene_cyc"/>
    <property type="match status" value="1"/>
</dbReference>
<comment type="caution">
    <text evidence="11">The sequence shown here is derived from an EMBL/GenBank/DDBJ whole genome shotgun (WGS) entry which is preliminary data.</text>
</comment>
<accession>A0A921ME15</accession>
<dbReference type="Proteomes" id="UP000784435">
    <property type="component" value="Unassembled WGS sequence"/>
</dbReference>
<sequence>MTYWILNAVFLVAAVAVLVAALRARRSADTGSGPGMDSGPGGTRSTRRLNRRSLGITALVLLTLTAVFDNIMIGVGLVDYGAAQISGVRLGIMPIEDFAYTVFAVLALPALWTLLPQRTREHHDD</sequence>
<feature type="transmembrane region" description="Helical" evidence="9">
    <location>
        <begin position="54"/>
        <end position="78"/>
    </location>
</feature>
<comment type="pathway">
    <text evidence="2">Carotenoid biosynthesis.</text>
</comment>
<keyword evidence="4" id="KW-0125">Carotenoid biosynthesis</keyword>
<dbReference type="InterPro" id="IPR017825">
    <property type="entry name" value="Lycopene_cyclase_dom"/>
</dbReference>
<keyword evidence="5 9" id="KW-1133">Transmembrane helix</keyword>
<evidence type="ECO:0000313" key="11">
    <source>
        <dbReference type="EMBL" id="HJG80146.1"/>
    </source>
</evidence>
<comment type="subcellular location">
    <subcellularLocation>
        <location evidence="1">Membrane</location>
        <topology evidence="1">Multi-pass membrane protein</topology>
    </subcellularLocation>
</comment>
<evidence type="ECO:0000256" key="4">
    <source>
        <dbReference type="ARBA" id="ARBA00022746"/>
    </source>
</evidence>
<organism evidence="11 12">
    <name type="scientific">Brevibacterium senegalense</name>
    <dbReference type="NCBI Taxonomy" id="1033736"/>
    <lineage>
        <taxon>Bacteria</taxon>
        <taxon>Bacillati</taxon>
        <taxon>Actinomycetota</taxon>
        <taxon>Actinomycetes</taxon>
        <taxon>Micrococcales</taxon>
        <taxon>Brevibacteriaceae</taxon>
        <taxon>Brevibacterium</taxon>
    </lineage>
</organism>
<gene>
    <name evidence="11" type="ORF">K8V08_07015</name>
</gene>
<evidence type="ECO:0000313" key="12">
    <source>
        <dbReference type="Proteomes" id="UP000784435"/>
    </source>
</evidence>
<evidence type="ECO:0000256" key="7">
    <source>
        <dbReference type="ARBA" id="ARBA00023235"/>
    </source>
</evidence>
<dbReference type="NCBIfam" id="TIGR03462">
    <property type="entry name" value="CarR_dom_SF"/>
    <property type="match status" value="1"/>
</dbReference>
<feature type="transmembrane region" description="Helical" evidence="9">
    <location>
        <begin position="6"/>
        <end position="24"/>
    </location>
</feature>
<protein>
    <submittedName>
        <fullName evidence="11">Lycopene cyclase domain-containing protein</fullName>
    </submittedName>
</protein>
<proteinExistence type="predicted"/>
<dbReference type="GO" id="GO:0016020">
    <property type="term" value="C:membrane"/>
    <property type="evidence" value="ECO:0007669"/>
    <property type="project" value="UniProtKB-SubCell"/>
</dbReference>
<name>A0A921ME15_9MICO</name>
<keyword evidence="6 9" id="KW-0472">Membrane</keyword>
<evidence type="ECO:0000259" key="10">
    <source>
        <dbReference type="Pfam" id="PF18916"/>
    </source>
</evidence>
<evidence type="ECO:0000256" key="2">
    <source>
        <dbReference type="ARBA" id="ARBA00004829"/>
    </source>
</evidence>
<evidence type="ECO:0000256" key="5">
    <source>
        <dbReference type="ARBA" id="ARBA00022989"/>
    </source>
</evidence>
<keyword evidence="3 9" id="KW-0812">Transmembrane</keyword>
<dbReference type="AlphaFoldDB" id="A0A921ME15"/>
<evidence type="ECO:0000256" key="3">
    <source>
        <dbReference type="ARBA" id="ARBA00022692"/>
    </source>
</evidence>
<dbReference type="GO" id="GO:0016872">
    <property type="term" value="F:intramolecular lyase activity"/>
    <property type="evidence" value="ECO:0007669"/>
    <property type="project" value="InterPro"/>
</dbReference>
<evidence type="ECO:0000256" key="1">
    <source>
        <dbReference type="ARBA" id="ARBA00004141"/>
    </source>
</evidence>